<dbReference type="EMBL" id="JAGSOH010000091">
    <property type="protein sequence ID" value="MBR7829602.1"/>
    <property type="molecule type" value="Genomic_DNA"/>
</dbReference>
<keyword evidence="2" id="KW-1185">Reference proteome</keyword>
<accession>A0A941IL39</accession>
<dbReference type="RefSeq" id="WP_212520732.1">
    <property type="nucleotide sequence ID" value="NZ_JAGSOH010000091.1"/>
</dbReference>
<dbReference type="SUPFAM" id="SSF81301">
    <property type="entry name" value="Nucleotidyltransferase"/>
    <property type="match status" value="1"/>
</dbReference>
<protein>
    <submittedName>
        <fullName evidence="1">Uncharacterized protein</fullName>
    </submittedName>
</protein>
<proteinExistence type="predicted"/>
<reference evidence="1" key="1">
    <citation type="submission" date="2021-04" db="EMBL/GenBank/DDBJ databases">
        <title>Genome based classification of Actinospica acidithermotolerans sp. nov., an actinobacterium isolated from an Indonesian hot spring.</title>
        <authorList>
            <person name="Kusuma A.B."/>
            <person name="Putra K.E."/>
            <person name="Nafisah S."/>
            <person name="Loh J."/>
            <person name="Nouioui I."/>
            <person name="Goodfellow M."/>
        </authorList>
    </citation>
    <scope>NUCLEOTIDE SEQUENCE</scope>
    <source>
        <strain evidence="1">MGRD01-02</strain>
    </source>
</reference>
<sequence length="140" mass="15188">MALSERRLFRLLEKLALPSGDYVVTGSGPLLAHGLKASIHDLDLVARGKAWEMAETLGPVVGSQSGFGRRIALDHGAIEVFDHWVGGLTDVDAIIDGAELIDGIPFMSLKDTLIWKRGLGRAKDLADVRLIEEYLSVPAR</sequence>
<organism evidence="1 2">
    <name type="scientific">Actinospica acidithermotolerans</name>
    <dbReference type="NCBI Taxonomy" id="2828514"/>
    <lineage>
        <taxon>Bacteria</taxon>
        <taxon>Bacillati</taxon>
        <taxon>Actinomycetota</taxon>
        <taxon>Actinomycetes</taxon>
        <taxon>Catenulisporales</taxon>
        <taxon>Actinospicaceae</taxon>
        <taxon>Actinospica</taxon>
    </lineage>
</organism>
<dbReference type="AlphaFoldDB" id="A0A941IL39"/>
<dbReference type="Proteomes" id="UP000676325">
    <property type="component" value="Unassembled WGS sequence"/>
</dbReference>
<evidence type="ECO:0000313" key="2">
    <source>
        <dbReference type="Proteomes" id="UP000676325"/>
    </source>
</evidence>
<dbReference type="InterPro" id="IPR043519">
    <property type="entry name" value="NT_sf"/>
</dbReference>
<comment type="caution">
    <text evidence="1">The sequence shown here is derived from an EMBL/GenBank/DDBJ whole genome shotgun (WGS) entry which is preliminary data.</text>
</comment>
<name>A0A941IL39_9ACTN</name>
<gene>
    <name evidence="1" type="ORF">KDK95_25070</name>
</gene>
<evidence type="ECO:0000313" key="1">
    <source>
        <dbReference type="EMBL" id="MBR7829602.1"/>
    </source>
</evidence>
<dbReference type="Gene3D" id="3.30.460.40">
    <property type="match status" value="1"/>
</dbReference>